<dbReference type="GO" id="GO:0003924">
    <property type="term" value="F:GTPase activity"/>
    <property type="evidence" value="ECO:0007669"/>
    <property type="project" value="TreeGrafter"/>
</dbReference>
<accession>A0AAD6YLK1</accession>
<dbReference type="PANTHER" id="PTHR45923">
    <property type="entry name" value="PROTEIN SEY1"/>
    <property type="match status" value="1"/>
</dbReference>
<dbReference type="InterPro" id="IPR046758">
    <property type="entry name" value="Sey1/RHD3-like_3HB"/>
</dbReference>
<dbReference type="Pfam" id="PF20428">
    <property type="entry name" value="Sey1_3HB"/>
    <property type="match status" value="1"/>
</dbReference>
<feature type="non-terminal residue" evidence="3">
    <location>
        <position position="1"/>
    </location>
</feature>
<feature type="transmembrane region" description="Helical" evidence="1">
    <location>
        <begin position="410"/>
        <end position="430"/>
    </location>
</feature>
<keyword evidence="4" id="KW-1185">Reference proteome</keyword>
<comment type="caution">
    <text evidence="3">The sequence shown here is derived from an EMBL/GenBank/DDBJ whole genome shotgun (WGS) entry which is preliminary data.</text>
</comment>
<dbReference type="InterPro" id="IPR008803">
    <property type="entry name" value="RHD3/Sey1"/>
</dbReference>
<feature type="non-terminal residue" evidence="3">
    <location>
        <position position="457"/>
    </location>
</feature>
<gene>
    <name evidence="3" type="ORF">GGX14DRAFT_664418</name>
</gene>
<reference evidence="3" key="1">
    <citation type="submission" date="2023-03" db="EMBL/GenBank/DDBJ databases">
        <title>Massive genome expansion in bonnet fungi (Mycena s.s.) driven by repeated elements and novel gene families across ecological guilds.</title>
        <authorList>
            <consortium name="Lawrence Berkeley National Laboratory"/>
            <person name="Harder C.B."/>
            <person name="Miyauchi S."/>
            <person name="Viragh M."/>
            <person name="Kuo A."/>
            <person name="Thoen E."/>
            <person name="Andreopoulos B."/>
            <person name="Lu D."/>
            <person name="Skrede I."/>
            <person name="Drula E."/>
            <person name="Henrissat B."/>
            <person name="Morin E."/>
            <person name="Kohler A."/>
            <person name="Barry K."/>
            <person name="LaButti K."/>
            <person name="Morin E."/>
            <person name="Salamov A."/>
            <person name="Lipzen A."/>
            <person name="Mereny Z."/>
            <person name="Hegedus B."/>
            <person name="Baldrian P."/>
            <person name="Stursova M."/>
            <person name="Weitz H."/>
            <person name="Taylor A."/>
            <person name="Grigoriev I.V."/>
            <person name="Nagy L.G."/>
            <person name="Martin F."/>
            <person name="Kauserud H."/>
        </authorList>
    </citation>
    <scope>NUCLEOTIDE SEQUENCE</scope>
    <source>
        <strain evidence="3">9144</strain>
    </source>
</reference>
<evidence type="ECO:0000313" key="3">
    <source>
        <dbReference type="EMBL" id="KAJ7222605.1"/>
    </source>
</evidence>
<organism evidence="3 4">
    <name type="scientific">Mycena pura</name>
    <dbReference type="NCBI Taxonomy" id="153505"/>
    <lineage>
        <taxon>Eukaryota</taxon>
        <taxon>Fungi</taxon>
        <taxon>Dikarya</taxon>
        <taxon>Basidiomycota</taxon>
        <taxon>Agaricomycotina</taxon>
        <taxon>Agaricomycetes</taxon>
        <taxon>Agaricomycetidae</taxon>
        <taxon>Agaricales</taxon>
        <taxon>Marasmiineae</taxon>
        <taxon>Mycenaceae</taxon>
        <taxon>Mycena</taxon>
    </lineage>
</organism>
<evidence type="ECO:0000259" key="2">
    <source>
        <dbReference type="Pfam" id="PF20428"/>
    </source>
</evidence>
<dbReference type="EMBL" id="JARJCW010000007">
    <property type="protein sequence ID" value="KAJ7222605.1"/>
    <property type="molecule type" value="Genomic_DNA"/>
</dbReference>
<protein>
    <submittedName>
        <fullName evidence="3">RHD3/Sey1</fullName>
    </submittedName>
</protein>
<dbReference type="AlphaFoldDB" id="A0AAD6YLK1"/>
<dbReference type="PANTHER" id="PTHR45923:SF2">
    <property type="entry name" value="PROTEIN SEY1"/>
    <property type="match status" value="1"/>
</dbReference>
<name>A0AAD6YLK1_9AGAR</name>
<dbReference type="Proteomes" id="UP001219525">
    <property type="component" value="Unassembled WGS sequence"/>
</dbReference>
<feature type="domain" description="Sey1/RHD3-like three-helix bundle" evidence="2">
    <location>
        <begin position="53"/>
        <end position="440"/>
    </location>
</feature>
<evidence type="ECO:0000256" key="1">
    <source>
        <dbReference type="SAM" id="Phobius"/>
    </source>
</evidence>
<keyword evidence="1" id="KW-0812">Transmembrane</keyword>
<keyword evidence="1" id="KW-1133">Transmembrane helix</keyword>
<dbReference type="GO" id="GO:0016320">
    <property type="term" value="P:endoplasmic reticulum membrane fusion"/>
    <property type="evidence" value="ECO:0007669"/>
    <property type="project" value="TreeGrafter"/>
</dbReference>
<sequence>GSQEQVRNNDDLPTQQELIAEYCCNKISTIALAEFNERAKSPVLEADRRQMMMRNWRTEALARYDRDASRYHKGVYQRMRTNLIASLDAMLSLPFLGHLRKLRKTYLLAFKKEMLDGLHGEGISFAAVVSKARNRCLGCFETGAKEAMAEGQDWIWGDEMISLKEEIESIATQCRKDETKKMVNLIERNFKKQISEPVELALDEAASDMWDDILRTYKPTLVKAEEQYRAKATRFDCTEEEKVTSLAVLRRRAWQGLRAKIDEQTAEPVILGKLREHFAKRFRYNETGVPRVWKPEDDIDGVFKNETLDLIRLYSNIRPMDPLLEYKLPADSIALPTDSLSDEDFDFAATLVVITKTKGDELMRKFQREVDAYCAEAKRSNVISSAQIPYWMYGVLVVQVWNAVLFSPFYFAFLLFVLGTAWALVQLELVGPLFQVTRKIGNKVQRQAGALLREHFA</sequence>
<evidence type="ECO:0000313" key="4">
    <source>
        <dbReference type="Proteomes" id="UP001219525"/>
    </source>
</evidence>
<keyword evidence="1" id="KW-0472">Membrane</keyword>
<proteinExistence type="predicted"/>
<dbReference type="GO" id="GO:0005783">
    <property type="term" value="C:endoplasmic reticulum"/>
    <property type="evidence" value="ECO:0007669"/>
    <property type="project" value="TreeGrafter"/>
</dbReference>